<reference evidence="1 2" key="1">
    <citation type="journal article" date="2021" name="Sci. Rep.">
        <title>Chromosome anchoring in Senegalese sole (Solea senegalensis) reveals sex-associated markers and genome rearrangements in flatfish.</title>
        <authorList>
            <person name="Guerrero-Cozar I."/>
            <person name="Gomez-Garrido J."/>
            <person name="Berbel C."/>
            <person name="Martinez-Blanch J.F."/>
            <person name="Alioto T."/>
            <person name="Claros M.G."/>
            <person name="Gagnaire P.A."/>
            <person name="Manchado M."/>
        </authorList>
    </citation>
    <scope>NUCLEOTIDE SEQUENCE [LARGE SCALE GENOMIC DNA]</scope>
    <source>
        <strain evidence="1">Sse05_10M</strain>
    </source>
</reference>
<keyword evidence="2" id="KW-1185">Reference proteome</keyword>
<accession>A0AAV6PKZ2</accession>
<comment type="caution">
    <text evidence="1">The sequence shown here is derived from an EMBL/GenBank/DDBJ whole genome shotgun (WGS) entry which is preliminary data.</text>
</comment>
<protein>
    <submittedName>
        <fullName evidence="1">Uncharacterized protein</fullName>
    </submittedName>
</protein>
<organism evidence="1 2">
    <name type="scientific">Solea senegalensis</name>
    <name type="common">Senegalese sole</name>
    <dbReference type="NCBI Taxonomy" id="28829"/>
    <lineage>
        <taxon>Eukaryota</taxon>
        <taxon>Metazoa</taxon>
        <taxon>Chordata</taxon>
        <taxon>Craniata</taxon>
        <taxon>Vertebrata</taxon>
        <taxon>Euteleostomi</taxon>
        <taxon>Actinopterygii</taxon>
        <taxon>Neopterygii</taxon>
        <taxon>Teleostei</taxon>
        <taxon>Neoteleostei</taxon>
        <taxon>Acanthomorphata</taxon>
        <taxon>Carangaria</taxon>
        <taxon>Pleuronectiformes</taxon>
        <taxon>Pleuronectoidei</taxon>
        <taxon>Soleidae</taxon>
        <taxon>Solea</taxon>
    </lineage>
</organism>
<feature type="non-terminal residue" evidence="1">
    <location>
        <position position="102"/>
    </location>
</feature>
<dbReference type="AlphaFoldDB" id="A0AAV6PKZ2"/>
<evidence type="ECO:0000313" key="2">
    <source>
        <dbReference type="Proteomes" id="UP000693946"/>
    </source>
</evidence>
<dbReference type="Proteomes" id="UP000693946">
    <property type="component" value="Unassembled WGS sequence"/>
</dbReference>
<evidence type="ECO:0000313" key="1">
    <source>
        <dbReference type="EMBL" id="KAG7468708.1"/>
    </source>
</evidence>
<sequence length="102" mass="11288">MPTLLDPRFKKLGFENATRRQEAVNRLKNECANVIRHEASSAPPGQLQNTRVAQSGGNSELWWLLDDGINSSGSSSSVVADAMIEVDRYLAEMNISRDEDPL</sequence>
<dbReference type="EMBL" id="JAGKHQ010000474">
    <property type="protein sequence ID" value="KAG7468708.1"/>
    <property type="molecule type" value="Genomic_DNA"/>
</dbReference>
<proteinExistence type="predicted"/>
<gene>
    <name evidence="1" type="ORF">JOB18_039589</name>
</gene>
<name>A0AAV6PKZ2_SOLSE</name>